<proteinExistence type="predicted"/>
<evidence type="ECO:0000256" key="10">
    <source>
        <dbReference type="ARBA" id="ARBA00023136"/>
    </source>
</evidence>
<dbReference type="InterPro" id="IPR001996">
    <property type="entry name" value="PTS_IIB_1"/>
</dbReference>
<dbReference type="EMBL" id="WOGT01000002">
    <property type="protein sequence ID" value="MUN54425.1"/>
    <property type="molecule type" value="Genomic_DNA"/>
</dbReference>
<dbReference type="InterPro" id="IPR013013">
    <property type="entry name" value="PTS_EIIC_1"/>
</dbReference>
<dbReference type="GO" id="GO:0005886">
    <property type="term" value="C:plasma membrane"/>
    <property type="evidence" value="ECO:0007669"/>
    <property type="project" value="UniProtKB-SubCell"/>
</dbReference>
<dbReference type="PROSITE" id="PS51098">
    <property type="entry name" value="PTS_EIIB_TYPE_1"/>
    <property type="match status" value="1"/>
</dbReference>
<dbReference type="SUPFAM" id="SSF55604">
    <property type="entry name" value="Glucose permease domain IIB"/>
    <property type="match status" value="1"/>
</dbReference>
<dbReference type="PANTHER" id="PTHR30175:SF3">
    <property type="entry name" value="PTS SYSTEM N-ACETYLMURAMIC ACID-SPECIFIC EIIBC COMPONENT"/>
    <property type="match status" value="1"/>
</dbReference>
<sequence length="528" mass="52428">MSDQNTTSQDVIAGLGGASNINGVENCITRLRIPVHNESAVDVDALRGIDAVLGVVPGPTMQVVLGPGVVDTVARDIEARLRDAESEPSGNGDGVAGGAAAGSAAGAGSSSAAGASAAGRGAGAGIGAEGEAPGSPEDLQALGAQMKRSQSERKSSPVRAFLGRIANIFLPLIPALIACGIVAGISGVLQNFVANGAWPWAAGAVPVLTAISSGFMTLIAVFVGMNAAKEFGGTPVLGGAVAAIIPFAGVSKVSILGASLEPGQGGVIGALLAAILAAYVERWARKWAPESLAMLIVPTVTVLVAGALTLFPLMTLAGWISTGIGTGATWLLGTSGGLAGFVLAGLFLPLVMLGLHQALIPIHTTLIAQAGYTILLPILAMAGGGQVGATAAVYLRIRNRALRNTIKSALPAGILGVGEPLIYGVTLPMGRPFITACIGGAFGGGFIGIFNQLGFATGSTAIGPSGWALFPLAAGNHGLGAALGVYAVGLLISYVAGFLLTYFFGVPKDLVARMADEEAAAESAVATA</sequence>
<evidence type="ECO:0000313" key="15">
    <source>
        <dbReference type="EMBL" id="MUN54425.1"/>
    </source>
</evidence>
<evidence type="ECO:0000259" key="13">
    <source>
        <dbReference type="PROSITE" id="PS51098"/>
    </source>
</evidence>
<name>A0A7K1LGV9_9MICC</name>
<dbReference type="OrthoDB" id="9797715at2"/>
<evidence type="ECO:0000256" key="4">
    <source>
        <dbReference type="ARBA" id="ARBA00022597"/>
    </source>
</evidence>
<keyword evidence="7 12" id="KW-0812">Transmembrane</keyword>
<dbReference type="InterPro" id="IPR003352">
    <property type="entry name" value="PTS_EIIC"/>
</dbReference>
<feature type="transmembrane region" description="Helical" evidence="12">
    <location>
        <begin position="480"/>
        <end position="504"/>
    </location>
</feature>
<dbReference type="PANTHER" id="PTHR30175">
    <property type="entry name" value="PHOSPHOTRANSFERASE SYSTEM TRANSPORT PROTEIN"/>
    <property type="match status" value="1"/>
</dbReference>
<comment type="subcellular location">
    <subcellularLocation>
        <location evidence="1">Cell membrane</location>
        <topology evidence="1">Multi-pass membrane protein</topology>
    </subcellularLocation>
</comment>
<dbReference type="GO" id="GO:0090588">
    <property type="term" value="F:protein-phosphocysteine-N-acetylmuramate phosphotransferase system transporter activity"/>
    <property type="evidence" value="ECO:0007669"/>
    <property type="project" value="TreeGrafter"/>
</dbReference>
<evidence type="ECO:0000256" key="12">
    <source>
        <dbReference type="SAM" id="Phobius"/>
    </source>
</evidence>
<keyword evidence="5" id="KW-0808">Transferase</keyword>
<dbReference type="PROSITE" id="PS51103">
    <property type="entry name" value="PTS_EIIC_TYPE_1"/>
    <property type="match status" value="1"/>
</dbReference>
<keyword evidence="9 12" id="KW-1133">Transmembrane helix</keyword>
<dbReference type="Gene3D" id="3.30.1360.60">
    <property type="entry name" value="Glucose permease domain IIB"/>
    <property type="match status" value="1"/>
</dbReference>
<accession>A0A7K1LGV9</accession>
<feature type="domain" description="PTS EIIC type-1" evidence="14">
    <location>
        <begin position="163"/>
        <end position="516"/>
    </location>
</feature>
<feature type="domain" description="PTS EIIB type-1" evidence="13">
    <location>
        <begin position="5"/>
        <end position="87"/>
    </location>
</feature>
<feature type="transmembrane region" description="Helical" evidence="12">
    <location>
        <begin position="236"/>
        <end position="257"/>
    </location>
</feature>
<evidence type="ECO:0000256" key="5">
    <source>
        <dbReference type="ARBA" id="ARBA00022679"/>
    </source>
</evidence>
<keyword evidence="3" id="KW-1003">Cell membrane</keyword>
<organism evidence="15 16">
    <name type="scientific">Rothia koreensis</name>
    <dbReference type="NCBI Taxonomy" id="592378"/>
    <lineage>
        <taxon>Bacteria</taxon>
        <taxon>Bacillati</taxon>
        <taxon>Actinomycetota</taxon>
        <taxon>Actinomycetes</taxon>
        <taxon>Micrococcales</taxon>
        <taxon>Micrococcaceae</taxon>
        <taxon>Rothia</taxon>
    </lineage>
</organism>
<dbReference type="AlphaFoldDB" id="A0A7K1LGV9"/>
<evidence type="ECO:0000256" key="2">
    <source>
        <dbReference type="ARBA" id="ARBA00022448"/>
    </source>
</evidence>
<evidence type="ECO:0000313" key="16">
    <source>
        <dbReference type="Proteomes" id="UP000462152"/>
    </source>
</evidence>
<protein>
    <submittedName>
        <fullName evidence="15">PTS alpha-glucoside transporter subunit IIA</fullName>
    </submittedName>
</protein>
<feature type="transmembrane region" description="Helical" evidence="12">
    <location>
        <begin position="292"/>
        <end position="310"/>
    </location>
</feature>
<feature type="active site" description="Phosphocysteine intermediate; for EIIB activity" evidence="11">
    <location>
        <position position="27"/>
    </location>
</feature>
<feature type="transmembrane region" description="Helical" evidence="12">
    <location>
        <begin position="161"/>
        <end position="185"/>
    </location>
</feature>
<dbReference type="InterPro" id="IPR050558">
    <property type="entry name" value="PTS_Sugar-Specific_Components"/>
</dbReference>
<keyword evidence="16" id="KW-1185">Reference proteome</keyword>
<feature type="transmembrane region" description="Helical" evidence="12">
    <location>
        <begin position="197"/>
        <end position="224"/>
    </location>
</feature>
<evidence type="ECO:0000259" key="14">
    <source>
        <dbReference type="PROSITE" id="PS51103"/>
    </source>
</evidence>
<evidence type="ECO:0000256" key="7">
    <source>
        <dbReference type="ARBA" id="ARBA00022692"/>
    </source>
</evidence>
<dbReference type="GO" id="GO:0009401">
    <property type="term" value="P:phosphoenolpyruvate-dependent sugar phosphotransferase system"/>
    <property type="evidence" value="ECO:0007669"/>
    <property type="project" value="UniProtKB-KW"/>
</dbReference>
<evidence type="ECO:0000256" key="1">
    <source>
        <dbReference type="ARBA" id="ARBA00004651"/>
    </source>
</evidence>
<dbReference type="RefSeq" id="WP_129315678.1">
    <property type="nucleotide sequence ID" value="NZ_NOIQ01000010.1"/>
</dbReference>
<dbReference type="Pfam" id="PF00367">
    <property type="entry name" value="PTS_EIIB"/>
    <property type="match status" value="1"/>
</dbReference>
<keyword evidence="6" id="KW-0598">Phosphotransferase system</keyword>
<evidence type="ECO:0000256" key="11">
    <source>
        <dbReference type="PROSITE-ProRule" id="PRU00421"/>
    </source>
</evidence>
<keyword evidence="10 12" id="KW-0472">Membrane</keyword>
<feature type="transmembrane region" description="Helical" evidence="12">
    <location>
        <begin position="340"/>
        <end position="362"/>
    </location>
</feature>
<gene>
    <name evidence="15" type="ORF">GMA10_04225</name>
</gene>
<keyword evidence="4" id="KW-0762">Sugar transport</keyword>
<dbReference type="GO" id="GO:0016301">
    <property type="term" value="F:kinase activity"/>
    <property type="evidence" value="ECO:0007669"/>
    <property type="project" value="UniProtKB-KW"/>
</dbReference>
<feature type="transmembrane region" description="Helical" evidence="12">
    <location>
        <begin position="409"/>
        <end position="427"/>
    </location>
</feature>
<dbReference type="PROSITE" id="PS01035">
    <property type="entry name" value="PTS_EIIB_TYPE_1_CYS"/>
    <property type="match status" value="1"/>
</dbReference>
<dbReference type="GO" id="GO:0008982">
    <property type="term" value="F:protein-N(PI)-phosphohistidine-sugar phosphotransferase activity"/>
    <property type="evidence" value="ECO:0007669"/>
    <property type="project" value="InterPro"/>
</dbReference>
<dbReference type="InterPro" id="IPR036878">
    <property type="entry name" value="Glu_permease_IIB"/>
</dbReference>
<reference evidence="15 16" key="1">
    <citation type="submission" date="2019-12" db="EMBL/GenBank/DDBJ databases">
        <authorList>
            <person name="Li J."/>
            <person name="Shi Y."/>
            <person name="Xu G."/>
            <person name="Xiao D."/>
            <person name="Ran X."/>
        </authorList>
    </citation>
    <scope>NUCLEOTIDE SEQUENCE [LARGE SCALE GENOMIC DNA]</scope>
    <source>
        <strain evidence="15 16">JCM 15915</strain>
    </source>
</reference>
<dbReference type="Proteomes" id="UP000462152">
    <property type="component" value="Unassembled WGS sequence"/>
</dbReference>
<evidence type="ECO:0000256" key="3">
    <source>
        <dbReference type="ARBA" id="ARBA00022475"/>
    </source>
</evidence>
<comment type="caution">
    <text evidence="15">The sequence shown here is derived from an EMBL/GenBank/DDBJ whole genome shotgun (WGS) entry which is preliminary data.</text>
</comment>
<keyword evidence="2" id="KW-0813">Transport</keyword>
<dbReference type="CDD" id="cd00212">
    <property type="entry name" value="PTS_IIB_glc"/>
    <property type="match status" value="1"/>
</dbReference>
<feature type="transmembrane region" description="Helical" evidence="12">
    <location>
        <begin position="374"/>
        <end position="397"/>
    </location>
</feature>
<dbReference type="Pfam" id="PF02378">
    <property type="entry name" value="PTS_EIIC"/>
    <property type="match status" value="1"/>
</dbReference>
<evidence type="ECO:0000256" key="8">
    <source>
        <dbReference type="ARBA" id="ARBA00022777"/>
    </source>
</evidence>
<keyword evidence="8" id="KW-0418">Kinase</keyword>
<feature type="transmembrane region" description="Helical" evidence="12">
    <location>
        <begin position="263"/>
        <end position="280"/>
    </location>
</feature>
<evidence type="ECO:0000256" key="9">
    <source>
        <dbReference type="ARBA" id="ARBA00022989"/>
    </source>
</evidence>
<dbReference type="InterPro" id="IPR018113">
    <property type="entry name" value="PTrfase_EIIB_Cys"/>
</dbReference>
<evidence type="ECO:0000256" key="6">
    <source>
        <dbReference type="ARBA" id="ARBA00022683"/>
    </source>
</evidence>